<evidence type="ECO:0000256" key="10">
    <source>
        <dbReference type="ARBA" id="ARBA00022989"/>
    </source>
</evidence>
<keyword evidence="9 14" id="KW-0256">Endoplasmic reticulum</keyword>
<evidence type="ECO:0000256" key="5">
    <source>
        <dbReference type="ARBA" id="ARBA00022516"/>
    </source>
</evidence>
<comment type="subcellular location">
    <subcellularLocation>
        <location evidence="1 14">Endoplasmic reticulum membrane</location>
        <topology evidence="1 14">Multi-pass membrane protein</topology>
    </subcellularLocation>
</comment>
<comment type="pathway">
    <text evidence="2">Glycerolipid metabolism; triacylglycerol biosynthesis.</text>
</comment>
<keyword evidence="6 14" id="KW-0808">Transferase</keyword>
<evidence type="ECO:0000256" key="7">
    <source>
        <dbReference type="ARBA" id="ARBA00022692"/>
    </source>
</evidence>
<dbReference type="GO" id="GO:0006071">
    <property type="term" value="P:glycerol metabolic process"/>
    <property type="evidence" value="ECO:0007669"/>
    <property type="project" value="UniProtKB-KW"/>
</dbReference>
<dbReference type="GO" id="GO:0005789">
    <property type="term" value="C:endoplasmic reticulum membrane"/>
    <property type="evidence" value="ECO:0007669"/>
    <property type="project" value="UniProtKB-SubCell"/>
</dbReference>
<evidence type="ECO:0000256" key="11">
    <source>
        <dbReference type="ARBA" id="ARBA00023098"/>
    </source>
</evidence>
<keyword evidence="11" id="KW-0443">Lipid metabolism</keyword>
<evidence type="ECO:0000256" key="12">
    <source>
        <dbReference type="ARBA" id="ARBA00023136"/>
    </source>
</evidence>
<keyword evidence="13" id="KW-0012">Acyltransferase</keyword>
<dbReference type="InterPro" id="IPR007130">
    <property type="entry name" value="DAGAT"/>
</dbReference>
<dbReference type="CDD" id="cd07987">
    <property type="entry name" value="LPLAT_MGAT-like"/>
    <property type="match status" value="1"/>
</dbReference>
<comment type="pathway">
    <text evidence="3">Lipid metabolism.</text>
</comment>
<evidence type="ECO:0000256" key="8">
    <source>
        <dbReference type="ARBA" id="ARBA00022798"/>
    </source>
</evidence>
<keyword evidence="7 14" id="KW-0812">Transmembrane</keyword>
<comment type="caution">
    <text evidence="14">Lacks conserved residue(s) required for the propagation of feature annotation.</text>
</comment>
<evidence type="ECO:0000256" key="9">
    <source>
        <dbReference type="ARBA" id="ARBA00022824"/>
    </source>
</evidence>
<feature type="transmembrane region" description="Helical" evidence="14">
    <location>
        <begin position="34"/>
        <end position="61"/>
    </location>
</feature>
<sequence>MTSLLGIKLAPARVPWKRRLQTAGVLYHFWANSFTIVLVLLLFPLMFFCGFAPIVIAYGIWMWWDWNSPYKGGYVSKWLMNMRVHKWFCRYFPISFHTTADLPPDQNYLIGMHPHGVIAVSAYNFMSNGTGVMDLFPKINIHTCTLVGNFWVPIRREWLMLHGIINCSKESLNHVLGDSRKGQAAVLVVGGAEEALDAHPRKHILTLQSRKGFIKIALENGAHLVPCFAFGENDLFLLASNKEGSLIRRVQSFVKGLCGVSPVIFYGRGIFNYNLGMLPFRKPLNTVLGKPIPVQKTIKPTQEQIDELHSTYIRELTELYEEHKGKYGIPEENKLIIR</sequence>
<protein>
    <recommendedName>
        <fullName evidence="14">Acyltransferase</fullName>
        <ecNumber evidence="14">2.3.1.-</ecNumber>
    </recommendedName>
</protein>
<dbReference type="PANTHER" id="PTHR12317:SF0">
    <property type="entry name" value="ACYLTRANSFERASE"/>
    <property type="match status" value="1"/>
</dbReference>
<accession>A0AAV5UUJ9</accession>
<dbReference type="EC" id="2.3.1.-" evidence="14"/>
<organism evidence="15 16">
    <name type="scientific">Pristionchus fissidentatus</name>
    <dbReference type="NCBI Taxonomy" id="1538716"/>
    <lineage>
        <taxon>Eukaryota</taxon>
        <taxon>Metazoa</taxon>
        <taxon>Ecdysozoa</taxon>
        <taxon>Nematoda</taxon>
        <taxon>Chromadorea</taxon>
        <taxon>Rhabditida</taxon>
        <taxon>Rhabditina</taxon>
        <taxon>Diplogasteromorpha</taxon>
        <taxon>Diplogasteroidea</taxon>
        <taxon>Neodiplogasteridae</taxon>
        <taxon>Pristionchus</taxon>
    </lineage>
</organism>
<dbReference type="AlphaFoldDB" id="A0AAV5UUJ9"/>
<dbReference type="GO" id="GO:0019432">
    <property type="term" value="P:triglyceride biosynthetic process"/>
    <property type="evidence" value="ECO:0007669"/>
    <property type="project" value="TreeGrafter"/>
</dbReference>
<evidence type="ECO:0000313" key="16">
    <source>
        <dbReference type="Proteomes" id="UP001432322"/>
    </source>
</evidence>
<keyword evidence="16" id="KW-1185">Reference proteome</keyword>
<evidence type="ECO:0000256" key="3">
    <source>
        <dbReference type="ARBA" id="ARBA00005189"/>
    </source>
</evidence>
<evidence type="ECO:0000313" key="15">
    <source>
        <dbReference type="EMBL" id="GMT10232.1"/>
    </source>
</evidence>
<dbReference type="GO" id="GO:0004144">
    <property type="term" value="F:diacylglycerol O-acyltransferase activity"/>
    <property type="evidence" value="ECO:0007669"/>
    <property type="project" value="TreeGrafter"/>
</dbReference>
<name>A0AAV5UUJ9_9BILA</name>
<dbReference type="EMBL" id="BTSY01000001">
    <property type="protein sequence ID" value="GMT10232.1"/>
    <property type="molecule type" value="Genomic_DNA"/>
</dbReference>
<gene>
    <name evidence="15" type="ORF">PFISCL1PPCAC_1529</name>
</gene>
<proteinExistence type="inferred from homology"/>
<keyword evidence="12 14" id="KW-0472">Membrane</keyword>
<evidence type="ECO:0000256" key="14">
    <source>
        <dbReference type="RuleBase" id="RU367023"/>
    </source>
</evidence>
<evidence type="ECO:0000256" key="4">
    <source>
        <dbReference type="ARBA" id="ARBA00005420"/>
    </source>
</evidence>
<evidence type="ECO:0000256" key="13">
    <source>
        <dbReference type="ARBA" id="ARBA00023315"/>
    </source>
</evidence>
<comment type="similarity">
    <text evidence="4 14">Belongs to the diacylglycerol acyltransferase family.</text>
</comment>
<keyword evidence="8" id="KW-0319">Glycerol metabolism</keyword>
<dbReference type="Pfam" id="PF03982">
    <property type="entry name" value="DAGAT"/>
    <property type="match status" value="1"/>
</dbReference>
<keyword evidence="5" id="KW-0444">Lipid biosynthesis</keyword>
<reference evidence="15" key="1">
    <citation type="submission" date="2023-10" db="EMBL/GenBank/DDBJ databases">
        <title>Genome assembly of Pristionchus species.</title>
        <authorList>
            <person name="Yoshida K."/>
            <person name="Sommer R.J."/>
        </authorList>
    </citation>
    <scope>NUCLEOTIDE SEQUENCE</scope>
    <source>
        <strain evidence="15">RS5133</strain>
    </source>
</reference>
<evidence type="ECO:0000256" key="6">
    <source>
        <dbReference type="ARBA" id="ARBA00022679"/>
    </source>
</evidence>
<evidence type="ECO:0000256" key="1">
    <source>
        <dbReference type="ARBA" id="ARBA00004477"/>
    </source>
</evidence>
<dbReference type="PANTHER" id="PTHR12317">
    <property type="entry name" value="DIACYLGLYCEROL O-ACYLTRANSFERASE"/>
    <property type="match status" value="1"/>
</dbReference>
<keyword evidence="10 14" id="KW-1133">Transmembrane helix</keyword>
<comment type="caution">
    <text evidence="15">The sequence shown here is derived from an EMBL/GenBank/DDBJ whole genome shotgun (WGS) entry which is preliminary data.</text>
</comment>
<evidence type="ECO:0000256" key="2">
    <source>
        <dbReference type="ARBA" id="ARBA00004771"/>
    </source>
</evidence>
<dbReference type="Proteomes" id="UP001432322">
    <property type="component" value="Unassembled WGS sequence"/>
</dbReference>